<evidence type="ECO:0000256" key="5">
    <source>
        <dbReference type="ARBA" id="ARBA00022741"/>
    </source>
</evidence>
<dbReference type="HAMAP" id="MF_00020">
    <property type="entry name" value="Acetate_kinase"/>
    <property type="match status" value="1"/>
</dbReference>
<dbReference type="UniPathway" id="UPA00340">
    <property type="reaction ID" value="UER00458"/>
</dbReference>
<dbReference type="Pfam" id="PF00871">
    <property type="entry name" value="Acetate_kinase"/>
    <property type="match status" value="1"/>
</dbReference>
<evidence type="ECO:0000256" key="3">
    <source>
        <dbReference type="ARBA" id="ARBA00022679"/>
    </source>
</evidence>
<organism evidence="11 12">
    <name type="scientific">Phenylobacterium kunshanense</name>
    <dbReference type="NCBI Taxonomy" id="1445034"/>
    <lineage>
        <taxon>Bacteria</taxon>
        <taxon>Pseudomonadati</taxon>
        <taxon>Pseudomonadota</taxon>
        <taxon>Alphaproteobacteria</taxon>
        <taxon>Caulobacterales</taxon>
        <taxon>Caulobacteraceae</taxon>
        <taxon>Phenylobacterium</taxon>
    </lineage>
</organism>
<evidence type="ECO:0000313" key="12">
    <source>
        <dbReference type="Proteomes" id="UP000249524"/>
    </source>
</evidence>
<feature type="binding site" evidence="9">
    <location>
        <begin position="205"/>
        <end position="209"/>
    </location>
    <ligand>
        <name>ATP</name>
        <dbReference type="ChEBI" id="CHEBI:30616"/>
    </ligand>
</feature>
<comment type="function">
    <text evidence="9">Catalyzes the formation of acetyl phosphate from acetate and ATP. Can also catalyze the reverse reaction.</text>
</comment>
<keyword evidence="2 9" id="KW-0963">Cytoplasm</keyword>
<feature type="binding site" evidence="9">
    <location>
        <position position="376"/>
    </location>
    <ligand>
        <name>Mg(2+)</name>
        <dbReference type="ChEBI" id="CHEBI:18420"/>
    </ligand>
</feature>
<dbReference type="PANTHER" id="PTHR21060:SF21">
    <property type="entry name" value="ACETATE KINASE"/>
    <property type="match status" value="1"/>
</dbReference>
<feature type="site" description="Transition state stabilizer" evidence="9">
    <location>
        <position position="238"/>
    </location>
</feature>
<dbReference type="InterPro" id="IPR004372">
    <property type="entry name" value="Ac/propionate_kinase"/>
</dbReference>
<dbReference type="GO" id="GO:0006083">
    <property type="term" value="P:acetate metabolic process"/>
    <property type="evidence" value="ECO:0007669"/>
    <property type="project" value="TreeGrafter"/>
</dbReference>
<feature type="active site" description="Proton donor/acceptor" evidence="9">
    <location>
        <position position="147"/>
    </location>
</feature>
<dbReference type="EMBL" id="QFYS01000001">
    <property type="protein sequence ID" value="RAK68738.1"/>
    <property type="molecule type" value="Genomic_DNA"/>
</dbReference>
<dbReference type="PRINTS" id="PR00471">
    <property type="entry name" value="ACETATEKNASE"/>
</dbReference>
<dbReference type="Proteomes" id="UP000249524">
    <property type="component" value="Unassembled WGS sequence"/>
</dbReference>
<dbReference type="PROSITE" id="PS01075">
    <property type="entry name" value="ACETATE_KINASE_1"/>
    <property type="match status" value="1"/>
</dbReference>
<dbReference type="GO" id="GO:0008776">
    <property type="term" value="F:acetate kinase activity"/>
    <property type="evidence" value="ECO:0007669"/>
    <property type="project" value="UniProtKB-UniRule"/>
</dbReference>
<dbReference type="InterPro" id="IPR043129">
    <property type="entry name" value="ATPase_NBD"/>
</dbReference>
<comment type="cofactor">
    <cofactor evidence="9">
        <name>Mg(2+)</name>
        <dbReference type="ChEBI" id="CHEBI:18420"/>
    </cofactor>
    <cofactor evidence="9">
        <name>Mn(2+)</name>
        <dbReference type="ChEBI" id="CHEBI:29035"/>
    </cofactor>
    <text evidence="9">Mg(2+). Can also accept Mn(2+).</text>
</comment>
<evidence type="ECO:0000256" key="8">
    <source>
        <dbReference type="ARBA" id="ARBA00022842"/>
    </source>
</evidence>
<keyword evidence="5 9" id="KW-0547">Nucleotide-binding</keyword>
<comment type="similarity">
    <text evidence="1 9 10">Belongs to the acetokinase family.</text>
</comment>
<keyword evidence="7 9" id="KW-0067">ATP-binding</keyword>
<dbReference type="Gene3D" id="3.30.420.40">
    <property type="match status" value="2"/>
</dbReference>
<evidence type="ECO:0000256" key="4">
    <source>
        <dbReference type="ARBA" id="ARBA00022723"/>
    </source>
</evidence>
<keyword evidence="12" id="KW-1185">Reference proteome</keyword>
<feature type="binding site" evidence="9">
    <location>
        <position position="17"/>
    </location>
    <ligand>
        <name>ATP</name>
        <dbReference type="ChEBI" id="CHEBI:30616"/>
    </ligand>
</feature>
<dbReference type="GO" id="GO:0000287">
    <property type="term" value="F:magnesium ion binding"/>
    <property type="evidence" value="ECO:0007669"/>
    <property type="project" value="UniProtKB-UniRule"/>
</dbReference>
<feature type="site" description="Transition state stabilizer" evidence="9">
    <location>
        <position position="178"/>
    </location>
</feature>
<dbReference type="GO" id="GO:0006085">
    <property type="term" value="P:acetyl-CoA biosynthetic process"/>
    <property type="evidence" value="ECO:0007669"/>
    <property type="project" value="UniProtKB-UniRule"/>
</dbReference>
<reference evidence="11 12" key="1">
    <citation type="submission" date="2018-05" db="EMBL/GenBank/DDBJ databases">
        <authorList>
            <person name="Lanie J.A."/>
            <person name="Ng W.-L."/>
            <person name="Kazmierczak K.M."/>
            <person name="Andrzejewski T.M."/>
            <person name="Davidsen T.M."/>
            <person name="Wayne K.J."/>
            <person name="Tettelin H."/>
            <person name="Glass J.I."/>
            <person name="Rusch D."/>
            <person name="Podicherti R."/>
            <person name="Tsui H.-C.T."/>
            <person name="Winkler M.E."/>
        </authorList>
    </citation>
    <scope>NUCLEOTIDE SEQUENCE [LARGE SCALE GENOMIC DNA]</scope>
    <source>
        <strain evidence="11 12">BUT-10</strain>
    </source>
</reference>
<comment type="pathway">
    <text evidence="9">Metabolic intermediate biosynthesis; acetyl-CoA biosynthesis; acetyl-CoA from acetate: step 1/2.</text>
</comment>
<evidence type="ECO:0000256" key="7">
    <source>
        <dbReference type="ARBA" id="ARBA00022840"/>
    </source>
</evidence>
<dbReference type="InterPro" id="IPR000890">
    <property type="entry name" value="Aliphatic_acid_kin_short-chain"/>
</dbReference>
<keyword evidence="4 9" id="KW-0479">Metal-binding</keyword>
<dbReference type="GO" id="GO:0005524">
    <property type="term" value="F:ATP binding"/>
    <property type="evidence" value="ECO:0007669"/>
    <property type="project" value="UniProtKB-KW"/>
</dbReference>
<protein>
    <recommendedName>
        <fullName evidence="9">Acetate kinase</fullName>
        <ecNumber evidence="9">2.7.2.1</ecNumber>
    </recommendedName>
    <alternativeName>
        <fullName evidence="9">Acetokinase</fullName>
    </alternativeName>
</protein>
<keyword evidence="6 9" id="KW-0418">Kinase</keyword>
<name>A0A328BUL7_9CAUL</name>
<dbReference type="NCBIfam" id="TIGR00016">
    <property type="entry name" value="ackA"/>
    <property type="match status" value="1"/>
</dbReference>
<evidence type="ECO:0000256" key="2">
    <source>
        <dbReference type="ARBA" id="ARBA00022490"/>
    </source>
</evidence>
<evidence type="ECO:0000313" key="11">
    <source>
        <dbReference type="EMBL" id="RAK68738.1"/>
    </source>
</evidence>
<dbReference type="OrthoDB" id="9802453at2"/>
<dbReference type="RefSeq" id="WP_111274230.1">
    <property type="nucleotide sequence ID" value="NZ_QFYS01000001.1"/>
</dbReference>
<evidence type="ECO:0000256" key="10">
    <source>
        <dbReference type="RuleBase" id="RU003835"/>
    </source>
</evidence>
<evidence type="ECO:0000256" key="6">
    <source>
        <dbReference type="ARBA" id="ARBA00022777"/>
    </source>
</evidence>
<keyword evidence="3 9" id="KW-0808">Transferase</keyword>
<dbReference type="InterPro" id="IPR023865">
    <property type="entry name" value="Aliphatic_acid_kinase_CS"/>
</dbReference>
<proteinExistence type="inferred from homology"/>
<evidence type="ECO:0000256" key="1">
    <source>
        <dbReference type="ARBA" id="ARBA00008748"/>
    </source>
</evidence>
<dbReference type="PROSITE" id="PS01076">
    <property type="entry name" value="ACETATE_KINASE_2"/>
    <property type="match status" value="1"/>
</dbReference>
<comment type="subcellular location">
    <subcellularLocation>
        <location evidence="9">Cytoplasm</location>
    </subcellularLocation>
</comment>
<gene>
    <name evidence="9" type="primary">ackA</name>
    <name evidence="11" type="ORF">DJ019_01615</name>
</gene>
<dbReference type="EC" id="2.7.2.1" evidence="9"/>
<dbReference type="PANTHER" id="PTHR21060">
    <property type="entry name" value="ACETATE KINASE"/>
    <property type="match status" value="1"/>
</dbReference>
<sequence length="391" mass="41432">MTGRRLLTLNAGSSSLKFAVYGVKPDLPLLMSGQVSYLNTAPRFRARAHGEVLADEAWPQPSGLERVLDRVFDWLESSGWGAGIEAVGHRIVHGGLKFDAPTVLSSRVVEQLEGLSALAPLHQPFNLSAVAAATERFRSALQVGVFDTAFHATQPRTARLYGLPRELIDEGVIAYGFHGLSYAYIAGVLRDQEGRDAGGRAIVLHLGSGVSLCALDRGRSVATTMGFSALQGPPMSTRSGSLDPGVMLHLMRAKGMDPEAIEDLLYHRSGLLGLSGISGDMVTLLASADPRAAEALDVYVYRVAREVGSLAAALGGLDTVVFTAGVGENAPAIRERVVDRLAWLGAKLDPNANAGSAAVISAPDSRVKVSVIPTNEEVVIARGVLERLQPR</sequence>
<feature type="binding site" evidence="9">
    <location>
        <position position="10"/>
    </location>
    <ligand>
        <name>Mg(2+)</name>
        <dbReference type="ChEBI" id="CHEBI:18420"/>
    </ligand>
</feature>
<dbReference type="PIRSF" id="PIRSF000722">
    <property type="entry name" value="Acetate_prop_kin"/>
    <property type="match status" value="1"/>
</dbReference>
<evidence type="ECO:0000256" key="9">
    <source>
        <dbReference type="HAMAP-Rule" id="MF_00020"/>
    </source>
</evidence>
<accession>A0A328BUL7</accession>
<comment type="caution">
    <text evidence="11">The sequence shown here is derived from an EMBL/GenBank/DDBJ whole genome shotgun (WGS) entry which is preliminary data.</text>
</comment>
<feature type="binding site" evidence="9">
    <location>
        <position position="90"/>
    </location>
    <ligand>
        <name>substrate</name>
    </ligand>
</feature>
<comment type="catalytic activity">
    <reaction evidence="9">
        <text>acetate + ATP = acetyl phosphate + ADP</text>
        <dbReference type="Rhea" id="RHEA:11352"/>
        <dbReference type="ChEBI" id="CHEBI:22191"/>
        <dbReference type="ChEBI" id="CHEBI:30089"/>
        <dbReference type="ChEBI" id="CHEBI:30616"/>
        <dbReference type="ChEBI" id="CHEBI:456216"/>
        <dbReference type="EC" id="2.7.2.1"/>
    </reaction>
</comment>
<comment type="subunit">
    <text evidence="9">Homodimer.</text>
</comment>
<comment type="caution">
    <text evidence="9">Lacks conserved residue(s) required for the propagation of feature annotation.</text>
</comment>
<dbReference type="SUPFAM" id="SSF53067">
    <property type="entry name" value="Actin-like ATPase domain"/>
    <property type="match status" value="2"/>
</dbReference>
<keyword evidence="8 9" id="KW-0460">Magnesium</keyword>
<dbReference type="GO" id="GO:0005829">
    <property type="term" value="C:cytosol"/>
    <property type="evidence" value="ECO:0007669"/>
    <property type="project" value="TreeGrafter"/>
</dbReference>
<dbReference type="AlphaFoldDB" id="A0A328BUL7"/>
<feature type="binding site" evidence="9">
    <location>
        <begin position="325"/>
        <end position="329"/>
    </location>
    <ligand>
        <name>ATP</name>
        <dbReference type="ChEBI" id="CHEBI:30616"/>
    </ligand>
</feature>